<dbReference type="Gene3D" id="3.40.190.10">
    <property type="entry name" value="Periplasmic binding protein-like II"/>
    <property type="match status" value="2"/>
</dbReference>
<keyword evidence="2" id="KW-0805">Transcription regulation</keyword>
<dbReference type="PRINTS" id="PR00039">
    <property type="entry name" value="HTHLYSR"/>
</dbReference>
<dbReference type="Proteomes" id="UP000002424">
    <property type="component" value="Chromosome"/>
</dbReference>
<dbReference type="InterPro" id="IPR036388">
    <property type="entry name" value="WH-like_DNA-bd_sf"/>
</dbReference>
<dbReference type="HOGENOM" id="CLU_039613_1_2_6"/>
<dbReference type="Gene3D" id="1.10.10.10">
    <property type="entry name" value="Winged helix-like DNA-binding domain superfamily/Winged helix DNA-binding domain"/>
    <property type="match status" value="1"/>
</dbReference>
<keyword evidence="4" id="KW-0804">Transcription</keyword>
<organism evidence="6 7">
    <name type="scientific">Azotobacter vinelandii (strain DJ / ATCC BAA-1303)</name>
    <dbReference type="NCBI Taxonomy" id="322710"/>
    <lineage>
        <taxon>Bacteria</taxon>
        <taxon>Pseudomonadati</taxon>
        <taxon>Pseudomonadota</taxon>
        <taxon>Gammaproteobacteria</taxon>
        <taxon>Pseudomonadales</taxon>
        <taxon>Pseudomonadaceae</taxon>
        <taxon>Azotobacter</taxon>
    </lineage>
</organism>
<dbReference type="PANTHER" id="PTHR30579">
    <property type="entry name" value="TRANSCRIPTIONAL REGULATOR"/>
    <property type="match status" value="1"/>
</dbReference>
<dbReference type="InterPro" id="IPR050176">
    <property type="entry name" value="LTTR"/>
</dbReference>
<dbReference type="EMBL" id="CP001157">
    <property type="protein sequence ID" value="ACO80312.1"/>
    <property type="molecule type" value="Genomic_DNA"/>
</dbReference>
<dbReference type="InterPro" id="IPR036390">
    <property type="entry name" value="WH_DNA-bd_sf"/>
</dbReference>
<dbReference type="PANTHER" id="PTHR30579:SF7">
    <property type="entry name" value="HTH-TYPE TRANSCRIPTIONAL REGULATOR LRHA-RELATED"/>
    <property type="match status" value="1"/>
</dbReference>
<dbReference type="SUPFAM" id="SSF53850">
    <property type="entry name" value="Periplasmic binding protein-like II"/>
    <property type="match status" value="1"/>
</dbReference>
<proteinExistence type="inferred from homology"/>
<sequence>MGHYLDVNSVEAFIKVEELNSFTLAAEALCLTQAGVTLKIQKLERMLGFLLFHRTPRRIYLSAEGELFLPRAKALLAAHDSALMPLDNFMLKREVSLGVSDFIVDVHFVEAIARIRKKHPDLILKLQVDASSIIFNEYEKKNLDLAILTQDCDKKYSCFLWKEAYGWYGKADIKYNRDLVPLVTLRESCRLRKTAIDSFKINTINWYDSFIGNSITENLNAIQYGLGISPMPHRIIKSTDNHELVEVSKKLNLPALPSANVVMQNNKFDSYVREIMHELTESFNTMRYLSDVKEEQESHDSELNIFSLTVS</sequence>
<name>C1DEY3_AZOVD</name>
<dbReference type="PROSITE" id="PS50931">
    <property type="entry name" value="HTH_LYSR"/>
    <property type="match status" value="1"/>
</dbReference>
<evidence type="ECO:0000256" key="3">
    <source>
        <dbReference type="ARBA" id="ARBA00023125"/>
    </source>
</evidence>
<dbReference type="SUPFAM" id="SSF46785">
    <property type="entry name" value="Winged helix' DNA-binding domain"/>
    <property type="match status" value="1"/>
</dbReference>
<dbReference type="OrthoDB" id="5723059at2"/>
<dbReference type="GO" id="GO:0003700">
    <property type="term" value="F:DNA-binding transcription factor activity"/>
    <property type="evidence" value="ECO:0007669"/>
    <property type="project" value="InterPro"/>
</dbReference>
<dbReference type="RefSeq" id="WP_012702684.1">
    <property type="nucleotide sequence ID" value="NC_012560.1"/>
</dbReference>
<dbReference type="GeneID" id="88188064"/>
<dbReference type="AlphaFoldDB" id="C1DEY3"/>
<dbReference type="EnsemblBacteria" id="ACO80312">
    <property type="protein sequence ID" value="ACO80312"/>
    <property type="gene ID" value="Avin_41840"/>
</dbReference>
<keyword evidence="3" id="KW-0238">DNA-binding</keyword>
<dbReference type="KEGG" id="avn:Avin_41840"/>
<dbReference type="InterPro" id="IPR005119">
    <property type="entry name" value="LysR_subst-bd"/>
</dbReference>
<comment type="similarity">
    <text evidence="1">Belongs to the LysR transcriptional regulatory family.</text>
</comment>
<dbReference type="GO" id="GO:0003677">
    <property type="term" value="F:DNA binding"/>
    <property type="evidence" value="ECO:0007669"/>
    <property type="project" value="UniProtKB-KW"/>
</dbReference>
<dbReference type="CDD" id="cd05466">
    <property type="entry name" value="PBP2_LTTR_substrate"/>
    <property type="match status" value="1"/>
</dbReference>
<keyword evidence="7" id="KW-1185">Reference proteome</keyword>
<dbReference type="STRING" id="322710.Avin_41840"/>
<dbReference type="Pfam" id="PF03466">
    <property type="entry name" value="LysR_substrate"/>
    <property type="match status" value="1"/>
</dbReference>
<evidence type="ECO:0000256" key="4">
    <source>
        <dbReference type="ARBA" id="ARBA00023163"/>
    </source>
</evidence>
<feature type="domain" description="HTH lysR-type" evidence="5">
    <location>
        <begin position="5"/>
        <end position="62"/>
    </location>
</feature>
<evidence type="ECO:0000313" key="7">
    <source>
        <dbReference type="Proteomes" id="UP000002424"/>
    </source>
</evidence>
<dbReference type="eggNOG" id="COG0583">
    <property type="taxonomic scope" value="Bacteria"/>
</dbReference>
<dbReference type="Pfam" id="PF00126">
    <property type="entry name" value="HTH_1"/>
    <property type="match status" value="1"/>
</dbReference>
<reference evidence="6 7" key="1">
    <citation type="journal article" date="2009" name="J. Bacteriol.">
        <title>Genome sequence of Azotobacter vinelandii, an obligate aerobe specialized to support diverse anaerobic metabolic processes.</title>
        <authorList>
            <person name="Setubal J.C."/>
            <person name="dos Santos P."/>
            <person name="Goldman B.S."/>
            <person name="Ertesvag H."/>
            <person name="Espin G."/>
            <person name="Rubio L.M."/>
            <person name="Valla S."/>
            <person name="Almeida N.F."/>
            <person name="Balasubramanian D."/>
            <person name="Cromes L."/>
            <person name="Curatti L."/>
            <person name="Du Z."/>
            <person name="Godsy E."/>
            <person name="Goodner B."/>
            <person name="Hellner-Burris K."/>
            <person name="Hernandez J.A."/>
            <person name="Houmiel K."/>
            <person name="Imperial J."/>
            <person name="Kennedy C."/>
            <person name="Larson T.J."/>
            <person name="Latreille P."/>
            <person name="Ligon L.S."/>
            <person name="Lu J."/>
            <person name="Maerk M."/>
            <person name="Miller N.M."/>
            <person name="Norton S."/>
            <person name="O'Carroll I.P."/>
            <person name="Paulsen I."/>
            <person name="Raulfs E.C."/>
            <person name="Roemer R."/>
            <person name="Rosser J."/>
            <person name="Segura D."/>
            <person name="Slater S."/>
            <person name="Stricklin S.L."/>
            <person name="Studholme D.J."/>
            <person name="Sun J."/>
            <person name="Viana C.J."/>
            <person name="Wallin E."/>
            <person name="Wang B."/>
            <person name="Wheeler C."/>
            <person name="Zhu H."/>
            <person name="Dean D.R."/>
            <person name="Dixon R."/>
            <person name="Wood D."/>
        </authorList>
    </citation>
    <scope>NUCLEOTIDE SEQUENCE [LARGE SCALE GENOMIC DNA]</scope>
    <source>
        <strain evidence="7">DJ / ATCC BAA-1303</strain>
    </source>
</reference>
<accession>C1DEY3</accession>
<evidence type="ECO:0000259" key="5">
    <source>
        <dbReference type="PROSITE" id="PS50931"/>
    </source>
</evidence>
<evidence type="ECO:0000313" key="6">
    <source>
        <dbReference type="EMBL" id="ACO80312.1"/>
    </source>
</evidence>
<gene>
    <name evidence="6" type="ordered locus">Avin_41840</name>
</gene>
<evidence type="ECO:0000256" key="1">
    <source>
        <dbReference type="ARBA" id="ARBA00009437"/>
    </source>
</evidence>
<evidence type="ECO:0000256" key="2">
    <source>
        <dbReference type="ARBA" id="ARBA00023015"/>
    </source>
</evidence>
<dbReference type="InterPro" id="IPR000847">
    <property type="entry name" value="LysR_HTH_N"/>
</dbReference>
<protein>
    <submittedName>
        <fullName evidence="6">Bacterial regulatory protein, LysR family</fullName>
    </submittedName>
</protein>